<dbReference type="Proteomes" id="UP001501102">
    <property type="component" value="Unassembled WGS sequence"/>
</dbReference>
<dbReference type="EMBL" id="BAAAXZ010000100">
    <property type="protein sequence ID" value="GAA2929145.1"/>
    <property type="molecule type" value="Genomic_DNA"/>
</dbReference>
<dbReference type="InterPro" id="IPR029063">
    <property type="entry name" value="SAM-dependent_MTases_sf"/>
</dbReference>
<keyword evidence="2" id="KW-0489">Methyltransferase</keyword>
<proteinExistence type="predicted"/>
<name>A0A144LIF4_STRTU</name>
<dbReference type="AlphaFoldDB" id="A0A144LIF4"/>
<dbReference type="EMBL" id="BAAAXZ010000057">
    <property type="protein sequence ID" value="GAA2919989.1"/>
    <property type="molecule type" value="Genomic_DNA"/>
</dbReference>
<reference evidence="2" key="2">
    <citation type="journal article" date="2016" name="Biochem. Biophys. Res. Commun.">
        <title>Identification of an unusual type II thioesterase in the dithiolopyrrolone antibiotics biosynthetic pathway.</title>
        <authorList>
            <person name="Zhai Y."/>
            <person name="Bai S."/>
            <person name="Liu J."/>
            <person name="Yang L."/>
            <person name="Han L."/>
            <person name="Huang X."/>
            <person name="He J."/>
        </authorList>
    </citation>
    <scope>NUCLEOTIDE SEQUENCE</scope>
    <source>
        <strain evidence="2">DSM 40027</strain>
    </source>
</reference>
<dbReference type="RefSeq" id="WP_344961756.1">
    <property type="nucleotide sequence ID" value="NZ_BAAAXZ010000057.1"/>
</dbReference>
<dbReference type="InterPro" id="IPR013217">
    <property type="entry name" value="Methyltransf_12"/>
</dbReference>
<evidence type="ECO:0000313" key="4">
    <source>
        <dbReference type="EMBL" id="GAA2929145.1"/>
    </source>
</evidence>
<organism evidence="2">
    <name type="scientific">Streptomyces thioluteus</name>
    <dbReference type="NCBI Taxonomy" id="66431"/>
    <lineage>
        <taxon>Bacteria</taxon>
        <taxon>Bacillati</taxon>
        <taxon>Actinomycetota</taxon>
        <taxon>Actinomycetes</taxon>
        <taxon>Kitasatosporales</taxon>
        <taxon>Streptomycetaceae</taxon>
        <taxon>Streptomyces</taxon>
    </lineage>
</organism>
<dbReference type="CDD" id="cd02440">
    <property type="entry name" value="AdoMet_MTases"/>
    <property type="match status" value="1"/>
</dbReference>
<reference evidence="3" key="1">
    <citation type="journal article" date="2014" name="Int. J. Syst. Evol. Microbiol.">
        <title>Complete genome of a new Firmicutes species belonging to the dominant human colonic microbiota ('Ruminococcus bicirculans') reveals two chromosomes and a selective capacity to utilize plant glucans.</title>
        <authorList>
            <consortium name="NISC Comparative Sequencing Program"/>
            <person name="Wegmann U."/>
            <person name="Louis P."/>
            <person name="Goesmann A."/>
            <person name="Henrissat B."/>
            <person name="Duncan S.H."/>
            <person name="Flint H.J."/>
        </authorList>
    </citation>
    <scope>NUCLEOTIDE SEQUENCE</scope>
    <source>
        <strain evidence="3">JCM 4087</strain>
    </source>
</reference>
<feature type="domain" description="Methyltransferase type 12" evidence="1">
    <location>
        <begin position="54"/>
        <end position="151"/>
    </location>
</feature>
<dbReference type="GO" id="GO:0017000">
    <property type="term" value="P:antibiotic biosynthetic process"/>
    <property type="evidence" value="ECO:0007669"/>
    <property type="project" value="UniProtKB-ARBA"/>
</dbReference>
<evidence type="ECO:0000313" key="5">
    <source>
        <dbReference type="Proteomes" id="UP001501102"/>
    </source>
</evidence>
<dbReference type="Pfam" id="PF08242">
    <property type="entry name" value="Methyltransf_12"/>
    <property type="match status" value="1"/>
</dbReference>
<dbReference type="Gene3D" id="3.40.50.150">
    <property type="entry name" value="Vaccinia Virus protein VP39"/>
    <property type="match status" value="1"/>
</dbReference>
<dbReference type="PANTHER" id="PTHR43861:SF1">
    <property type="entry name" value="TRANS-ACONITATE 2-METHYLTRANSFERASE"/>
    <property type="match status" value="1"/>
</dbReference>
<accession>A0A144LIF4</accession>
<gene>
    <name evidence="3" type="ORF">GCM10020221_15300</name>
    <name evidence="4" type="ORF">GCM10020221_26210</name>
</gene>
<keyword evidence="2" id="KW-0808">Transferase</keyword>
<dbReference type="PANTHER" id="PTHR43861">
    <property type="entry name" value="TRANS-ACONITATE 2-METHYLTRANSFERASE-RELATED"/>
    <property type="match status" value="1"/>
</dbReference>
<evidence type="ECO:0000259" key="1">
    <source>
        <dbReference type="Pfam" id="PF08242"/>
    </source>
</evidence>
<dbReference type="GO" id="GO:0032259">
    <property type="term" value="P:methylation"/>
    <property type="evidence" value="ECO:0007669"/>
    <property type="project" value="UniProtKB-KW"/>
</dbReference>
<evidence type="ECO:0000313" key="3">
    <source>
        <dbReference type="EMBL" id="GAA2919989.1"/>
    </source>
</evidence>
<reference evidence="3" key="4">
    <citation type="submission" date="2023-12" db="EMBL/GenBank/DDBJ databases">
        <authorList>
            <person name="Sun Q."/>
            <person name="Inoue M."/>
        </authorList>
    </citation>
    <scope>NUCLEOTIDE SEQUENCE</scope>
    <source>
        <strain evidence="3">JCM 4087</strain>
    </source>
</reference>
<dbReference type="GO" id="GO:0008168">
    <property type="term" value="F:methyltransferase activity"/>
    <property type="evidence" value="ECO:0007669"/>
    <property type="project" value="UniProtKB-KW"/>
</dbReference>
<keyword evidence="5" id="KW-1185">Reference proteome</keyword>
<dbReference type="EMBL" id="KU753007">
    <property type="protein sequence ID" value="AMT92133.1"/>
    <property type="molecule type" value="Genomic_DNA"/>
</dbReference>
<dbReference type="SUPFAM" id="SSF53335">
    <property type="entry name" value="S-adenosyl-L-methionine-dependent methyltransferases"/>
    <property type="match status" value="1"/>
</dbReference>
<evidence type="ECO:0000313" key="2">
    <source>
        <dbReference type="EMBL" id="AMT92133.1"/>
    </source>
</evidence>
<protein>
    <submittedName>
        <fullName evidence="2 3">SAM-dependent methyltransferase</fullName>
    </submittedName>
</protein>
<reference evidence="4 5" key="3">
    <citation type="journal article" date="2019" name="Int. J. Syst. Evol. Microbiol.">
        <title>The Global Catalogue of Microorganisms (GCM) 10K type strain sequencing project: providing services to taxonomists for standard genome sequencing and annotation.</title>
        <authorList>
            <consortium name="The Broad Institute Genomics Platform"/>
            <consortium name="The Broad Institute Genome Sequencing Center for Infectious Disease"/>
            <person name="Wu L."/>
            <person name="Ma J."/>
        </authorList>
    </citation>
    <scope>NUCLEOTIDE SEQUENCE [LARGE SCALE GENOMIC DNA]</scope>
    <source>
        <strain evidence="4 5">JCM 4087</strain>
    </source>
</reference>
<sequence length="294" mass="31809">MNPHHSGDVDHDAPAAQLEREAELHISSLEETVEWLRGLVCAGDGVDEAVGRVLDVGCGPGIGTCLLARAFPRAEILAVDRDPAVLERVRLRAARRHLASRVTARRAELPGEFEALGAADVIWAGHLVHHLGDQQAALDALAARLRRGGVLAVAERGLPPRFLPRDIGMGRPGLQARLEAADEDWFTAMRGDLPGASATVEDWPAMLARAGLIPTGTRTFLTDLPTPLGLPAREHLHGHLTRLRERVGDRLDAEDRAVLERLVDGDACTGILWRPDAFYLSATTVHTARACSRD</sequence>